<accession>A0A2R8BL17</accession>
<evidence type="ECO:0000313" key="1">
    <source>
        <dbReference type="EMBL" id="SPH24130.1"/>
    </source>
</evidence>
<dbReference type="Proteomes" id="UP000244924">
    <property type="component" value="Unassembled WGS sequence"/>
</dbReference>
<dbReference type="RefSeq" id="WP_108854189.1">
    <property type="nucleotide sequence ID" value="NZ_OMOQ01000003.1"/>
</dbReference>
<dbReference type="OrthoDB" id="7876903at2"/>
<gene>
    <name evidence="1" type="ORF">DEA8626_03179</name>
</gene>
<proteinExistence type="predicted"/>
<name>A0A2R8BL17_9RHOB</name>
<keyword evidence="2" id="KW-1185">Reference proteome</keyword>
<sequence>MTFTKACKIVAILAVAFGLLRLGMGFGLTFGMDEGADLSPYIGSRTTGQVINQGTYTLLVGIALGTLAEISRALQAKTG</sequence>
<dbReference type="EMBL" id="OMOQ01000003">
    <property type="protein sequence ID" value="SPH24130.1"/>
    <property type="molecule type" value="Genomic_DNA"/>
</dbReference>
<protein>
    <submittedName>
        <fullName evidence="1">Uncharacterized protein</fullName>
    </submittedName>
</protein>
<reference evidence="1 2" key="1">
    <citation type="submission" date="2018-03" db="EMBL/GenBank/DDBJ databases">
        <authorList>
            <person name="Keele B.F."/>
        </authorList>
    </citation>
    <scope>NUCLEOTIDE SEQUENCE [LARGE SCALE GENOMIC DNA]</scope>
    <source>
        <strain evidence="1 2">CECT 8626</strain>
    </source>
</reference>
<organism evidence="1 2">
    <name type="scientific">Albidovulum aquaemixtae</name>
    <dbReference type="NCBI Taxonomy" id="1542388"/>
    <lineage>
        <taxon>Bacteria</taxon>
        <taxon>Pseudomonadati</taxon>
        <taxon>Pseudomonadota</taxon>
        <taxon>Alphaproteobacteria</taxon>
        <taxon>Rhodobacterales</taxon>
        <taxon>Paracoccaceae</taxon>
        <taxon>Albidovulum</taxon>
    </lineage>
</organism>
<dbReference type="AlphaFoldDB" id="A0A2R8BL17"/>
<evidence type="ECO:0000313" key="2">
    <source>
        <dbReference type="Proteomes" id="UP000244924"/>
    </source>
</evidence>